<dbReference type="eggNOG" id="COG0236">
    <property type="taxonomic scope" value="Bacteria"/>
</dbReference>
<name>A0A098LEM2_9BACT</name>
<dbReference type="AlphaFoldDB" id="A0A098LEM2"/>
<gene>
    <name evidence="1" type="ORF">MYP_2092</name>
</gene>
<dbReference type="Gene3D" id="1.10.1200.10">
    <property type="entry name" value="ACP-like"/>
    <property type="match status" value="1"/>
</dbReference>
<organism evidence="1 2">
    <name type="scientific">Sporocytophaga myxococcoides</name>
    <dbReference type="NCBI Taxonomy" id="153721"/>
    <lineage>
        <taxon>Bacteria</taxon>
        <taxon>Pseudomonadati</taxon>
        <taxon>Bacteroidota</taxon>
        <taxon>Cytophagia</taxon>
        <taxon>Cytophagales</taxon>
        <taxon>Cytophagaceae</taxon>
        <taxon>Sporocytophaga</taxon>
    </lineage>
</organism>
<dbReference type="STRING" id="153721.MYP_2092"/>
<dbReference type="SUPFAM" id="SSF47336">
    <property type="entry name" value="ACP-like"/>
    <property type="match status" value="1"/>
</dbReference>
<dbReference type="InterPro" id="IPR036736">
    <property type="entry name" value="ACP-like_sf"/>
</dbReference>
<protein>
    <submittedName>
        <fullName evidence="1">Acyl carrier protein</fullName>
    </submittedName>
</protein>
<proteinExistence type="predicted"/>
<evidence type="ECO:0000313" key="1">
    <source>
        <dbReference type="EMBL" id="GAL84864.1"/>
    </source>
</evidence>
<reference evidence="1 2" key="1">
    <citation type="submission" date="2014-09" db="EMBL/GenBank/DDBJ databases">
        <title>Sporocytophaga myxococcoides PG-01 genome sequencing.</title>
        <authorList>
            <person name="Liu L."/>
            <person name="Gao P.J."/>
            <person name="Chen G.J."/>
            <person name="Wang L.S."/>
        </authorList>
    </citation>
    <scope>NUCLEOTIDE SEQUENCE [LARGE SCALE GENOMIC DNA]</scope>
    <source>
        <strain evidence="1 2">PG-01</strain>
    </source>
</reference>
<sequence length="81" mass="9106">MSTEEKLKAAFSRALAIPGRIVTEDLSYQSIPEWDSLGHLTLIEEIECTFDININTNDVLALTSYADAKKMLAQYNIDLKN</sequence>
<dbReference type="RefSeq" id="WP_045462342.1">
    <property type="nucleotide sequence ID" value="NZ_BBLT01000003.1"/>
</dbReference>
<dbReference type="OrthoDB" id="675004at2"/>
<evidence type="ECO:0000313" key="2">
    <source>
        <dbReference type="Proteomes" id="UP000030185"/>
    </source>
</evidence>
<dbReference type="EMBL" id="BBLT01000003">
    <property type="protein sequence ID" value="GAL84864.1"/>
    <property type="molecule type" value="Genomic_DNA"/>
</dbReference>
<keyword evidence="2" id="KW-1185">Reference proteome</keyword>
<accession>A0A098LEM2</accession>
<dbReference type="Proteomes" id="UP000030185">
    <property type="component" value="Unassembled WGS sequence"/>
</dbReference>
<comment type="caution">
    <text evidence="1">The sequence shown here is derived from an EMBL/GenBank/DDBJ whole genome shotgun (WGS) entry which is preliminary data.</text>
</comment>